<evidence type="ECO:0000313" key="1">
    <source>
        <dbReference type="EMBL" id="CAK8996875.1"/>
    </source>
</evidence>
<proteinExistence type="predicted"/>
<accession>A0ABP0I6B5</accession>
<organism evidence="1 2">
    <name type="scientific">Durusdinium trenchii</name>
    <dbReference type="NCBI Taxonomy" id="1381693"/>
    <lineage>
        <taxon>Eukaryota</taxon>
        <taxon>Sar</taxon>
        <taxon>Alveolata</taxon>
        <taxon>Dinophyceae</taxon>
        <taxon>Suessiales</taxon>
        <taxon>Symbiodiniaceae</taxon>
        <taxon>Durusdinium</taxon>
    </lineage>
</organism>
<name>A0ABP0I6B5_9DINO</name>
<dbReference type="Proteomes" id="UP001642464">
    <property type="component" value="Unassembled WGS sequence"/>
</dbReference>
<keyword evidence="2" id="KW-1185">Reference proteome</keyword>
<dbReference type="EMBL" id="CAXAMM010002625">
    <property type="protein sequence ID" value="CAK8996875.1"/>
    <property type="molecule type" value="Genomic_DNA"/>
</dbReference>
<evidence type="ECO:0000313" key="2">
    <source>
        <dbReference type="Proteomes" id="UP001642464"/>
    </source>
</evidence>
<sequence>MLLRLLPALPALPQRRTSLRFLRQRALRRAGSHVPLRQALITLSGHTQVSSDNAIWNGIAQVMKEANANIEDATGTTVSSPQADAVAAARKCPRFVVNAFNTRIAPFAAGGHSQEDELAVAFLLKAVVREDKLSKMTDLFHSRFPGLVCTVTLGEAAVRRHLVPEVTGMIRLFGPDQVGQLARISEVLRSCRMTILNLYVTTGICDVETCEFVWREGGPLSENVITVAAIDRETFDEETFRLEVARASKEVGYEVTSIIMESEHQRAKQLARYYLMRKRFMTEWAKELDCSQNASAMWSI</sequence>
<protein>
    <submittedName>
        <fullName evidence="1">Uncharacterized protein</fullName>
    </submittedName>
</protein>
<reference evidence="1 2" key="1">
    <citation type="submission" date="2024-02" db="EMBL/GenBank/DDBJ databases">
        <authorList>
            <person name="Chen Y."/>
            <person name="Shah S."/>
            <person name="Dougan E. K."/>
            <person name="Thang M."/>
            <person name="Chan C."/>
        </authorList>
    </citation>
    <scope>NUCLEOTIDE SEQUENCE [LARGE SCALE GENOMIC DNA]</scope>
</reference>
<comment type="caution">
    <text evidence="1">The sequence shown here is derived from an EMBL/GenBank/DDBJ whole genome shotgun (WGS) entry which is preliminary data.</text>
</comment>
<gene>
    <name evidence="1" type="ORF">SCF082_LOCUS4971</name>
</gene>